<feature type="chain" id="PRO_5017480715" evidence="1">
    <location>
        <begin position="22"/>
        <end position="77"/>
    </location>
</feature>
<organism evidence="2 3">
    <name type="scientific">Brassica campestris</name>
    <name type="common">Field mustard</name>
    <dbReference type="NCBI Taxonomy" id="3711"/>
    <lineage>
        <taxon>Eukaryota</taxon>
        <taxon>Viridiplantae</taxon>
        <taxon>Streptophyta</taxon>
        <taxon>Embryophyta</taxon>
        <taxon>Tracheophyta</taxon>
        <taxon>Spermatophyta</taxon>
        <taxon>Magnoliopsida</taxon>
        <taxon>eudicotyledons</taxon>
        <taxon>Gunneridae</taxon>
        <taxon>Pentapetalae</taxon>
        <taxon>rosids</taxon>
        <taxon>malvids</taxon>
        <taxon>Brassicales</taxon>
        <taxon>Brassicaceae</taxon>
        <taxon>Brassiceae</taxon>
        <taxon>Brassica</taxon>
    </lineage>
</organism>
<dbReference type="EMBL" id="CM010631">
    <property type="protein sequence ID" value="RID66859.1"/>
    <property type="molecule type" value="Genomic_DNA"/>
</dbReference>
<feature type="signal peptide" evidence="1">
    <location>
        <begin position="1"/>
        <end position="21"/>
    </location>
</feature>
<reference evidence="2 3" key="1">
    <citation type="submission" date="2018-06" db="EMBL/GenBank/DDBJ databases">
        <title>WGS assembly of Brassica rapa FPsc.</title>
        <authorList>
            <person name="Bowman J."/>
            <person name="Kohchi T."/>
            <person name="Yamato K."/>
            <person name="Jenkins J."/>
            <person name="Shu S."/>
            <person name="Ishizaki K."/>
            <person name="Yamaoka S."/>
            <person name="Nishihama R."/>
            <person name="Nakamura Y."/>
            <person name="Berger F."/>
            <person name="Adam C."/>
            <person name="Aki S."/>
            <person name="Althoff F."/>
            <person name="Araki T."/>
            <person name="Arteaga-Vazquez M."/>
            <person name="Balasubrmanian S."/>
            <person name="Bauer D."/>
            <person name="Boehm C."/>
            <person name="Briginshaw L."/>
            <person name="Caballero-Perez J."/>
            <person name="Catarino B."/>
            <person name="Chen F."/>
            <person name="Chiyoda S."/>
            <person name="Chovatia M."/>
            <person name="Davies K."/>
            <person name="Delmans M."/>
            <person name="Demura T."/>
            <person name="Dierschke T."/>
            <person name="Dolan L."/>
            <person name="Dorantes-Acosta A."/>
            <person name="Eklund D."/>
            <person name="Florent S."/>
            <person name="Flores-Sandoval E."/>
            <person name="Fujiyama A."/>
            <person name="Fukuzawa H."/>
            <person name="Galik B."/>
            <person name="Grimanelli D."/>
            <person name="Grimwood J."/>
            <person name="Grossniklaus U."/>
            <person name="Hamada T."/>
            <person name="Haseloff J."/>
            <person name="Hetherington A."/>
            <person name="Higo A."/>
            <person name="Hirakawa Y."/>
            <person name="Hundley H."/>
            <person name="Ikeda Y."/>
            <person name="Inoue K."/>
            <person name="Inoue S."/>
            <person name="Ishida S."/>
            <person name="Jia Q."/>
            <person name="Kakita M."/>
            <person name="Kanazawa T."/>
            <person name="Kawai Y."/>
            <person name="Kawashima T."/>
            <person name="Kennedy M."/>
            <person name="Kinose K."/>
            <person name="Kinoshita T."/>
            <person name="Kohara Y."/>
            <person name="Koide E."/>
            <person name="Komatsu K."/>
            <person name="Kopischke S."/>
            <person name="Kubo M."/>
            <person name="Kyozuka J."/>
            <person name="Lagercrantz U."/>
            <person name="Lin S."/>
            <person name="Lindquist E."/>
            <person name="Lipzen A."/>
            <person name="Lu C."/>
            <person name="Luna E."/>
            <person name="Martienssen R."/>
            <person name="Minamino N."/>
            <person name="Mizutani M."/>
            <person name="Mizutani M."/>
            <person name="Mochizuki N."/>
            <person name="Monte I."/>
            <person name="Mosher R."/>
            <person name="Nagasaki H."/>
            <person name="Nakagami H."/>
            <person name="Naramoto S."/>
            <person name="Nishitani K."/>
            <person name="Ohtani M."/>
            <person name="Okamoto T."/>
            <person name="Okumura M."/>
            <person name="Phillips J."/>
            <person name="Pollak B."/>
            <person name="Reinders A."/>
            <person name="Roevekamp M."/>
            <person name="Sano R."/>
            <person name="Sawa S."/>
            <person name="Schmid M."/>
            <person name="Shirakawa M."/>
            <person name="Solano R."/>
            <person name="Spunde A."/>
            <person name="Suetsugu N."/>
            <person name="Sugano S."/>
            <person name="Sugiyama A."/>
            <person name="Sun R."/>
            <person name="Suzuki Y."/>
            <person name="Takenaka M."/>
            <person name="Takezawa D."/>
            <person name="Tomogane H."/>
            <person name="Tsuzuki M."/>
            <person name="Ueda T."/>
            <person name="Umeda M."/>
            <person name="Ward J."/>
            <person name="Watanabe Y."/>
            <person name="Yazaki K."/>
            <person name="Yokoyama R."/>
            <person name="Yoshitake Y."/>
            <person name="Yotsui I."/>
            <person name="Zachgo S."/>
            <person name="Schmutz J."/>
        </authorList>
    </citation>
    <scope>NUCLEOTIDE SEQUENCE [LARGE SCALE GENOMIC DNA]</scope>
    <source>
        <strain evidence="3">cv. B-3</strain>
    </source>
</reference>
<dbReference type="Proteomes" id="UP000264353">
    <property type="component" value="Chromosome A4"/>
</dbReference>
<evidence type="ECO:0000256" key="1">
    <source>
        <dbReference type="SAM" id="SignalP"/>
    </source>
</evidence>
<evidence type="ECO:0000313" key="2">
    <source>
        <dbReference type="EMBL" id="RID66859.1"/>
    </source>
</evidence>
<protein>
    <submittedName>
        <fullName evidence="2">Uncharacterized protein</fullName>
    </submittedName>
</protein>
<gene>
    <name evidence="2" type="ORF">BRARA_D01972</name>
</gene>
<proteinExistence type="predicted"/>
<name>A0A397ZMH6_BRACM</name>
<accession>A0A397ZMH6</accession>
<evidence type="ECO:0000313" key="3">
    <source>
        <dbReference type="Proteomes" id="UP000264353"/>
    </source>
</evidence>
<sequence>MIRFRLLCLFVLLFTLVCVFSKAPSTLAAGRRSFFSGPSRREREFSHSYATRVIVSGQFKPEKRKIPTGSNPLHNKR</sequence>
<keyword evidence="1" id="KW-0732">Signal</keyword>
<dbReference type="AlphaFoldDB" id="A0A397ZMH6"/>